<evidence type="ECO:0000313" key="1">
    <source>
        <dbReference type="EMBL" id="OAD19262.1"/>
    </source>
</evidence>
<dbReference type="AlphaFoldDB" id="A0A176RU19"/>
<reference evidence="1 2" key="1">
    <citation type="submission" date="2016-05" db="EMBL/GenBank/DDBJ databases">
        <title>Single-cell genome of chain-forming Candidatus Thiomargarita nelsonii and comparison to other large sulfur-oxidizing bacteria.</title>
        <authorList>
            <person name="Winkel M."/>
            <person name="Salman V."/>
            <person name="Woyke T."/>
            <person name="Schulz-Vogt H."/>
            <person name="Richter M."/>
            <person name="Flood B."/>
            <person name="Bailey J."/>
            <person name="Amann R."/>
            <person name="Mussmann M."/>
        </authorList>
    </citation>
    <scope>NUCLEOTIDE SEQUENCE [LARGE SCALE GENOMIC DNA]</scope>
    <source>
        <strain evidence="1 2">THI036</strain>
    </source>
</reference>
<accession>A0A176RU19</accession>
<organism evidence="1 2">
    <name type="scientific">Candidatus Thiomargarita nelsonii</name>
    <dbReference type="NCBI Taxonomy" id="1003181"/>
    <lineage>
        <taxon>Bacteria</taxon>
        <taxon>Pseudomonadati</taxon>
        <taxon>Pseudomonadota</taxon>
        <taxon>Gammaproteobacteria</taxon>
        <taxon>Thiotrichales</taxon>
        <taxon>Thiotrichaceae</taxon>
        <taxon>Thiomargarita</taxon>
    </lineage>
</organism>
<protein>
    <submittedName>
        <fullName evidence="1">Uncharacterized protein</fullName>
    </submittedName>
</protein>
<evidence type="ECO:0000313" key="2">
    <source>
        <dbReference type="Proteomes" id="UP000076962"/>
    </source>
</evidence>
<proteinExistence type="predicted"/>
<comment type="caution">
    <text evidence="1">The sequence shown here is derived from an EMBL/GenBank/DDBJ whole genome shotgun (WGS) entry which is preliminary data.</text>
</comment>
<dbReference type="Proteomes" id="UP000076962">
    <property type="component" value="Unassembled WGS sequence"/>
</dbReference>
<name>A0A176RU19_9GAMM</name>
<gene>
    <name evidence="1" type="ORF">THIOM_005108</name>
</gene>
<sequence length="65" mass="7524">MPNPLSKPSRVTENALQPVFFTSHETFALIRLLQDLPYSLTCQCFHTMMGHFTPFQFVGNSQFSW</sequence>
<dbReference type="EMBL" id="LUTY01002872">
    <property type="protein sequence ID" value="OAD19262.1"/>
    <property type="molecule type" value="Genomic_DNA"/>
</dbReference>
<keyword evidence="2" id="KW-1185">Reference proteome</keyword>